<sequence>RRGLSGRPKHADFSTLRRLKFWEVVKTRTLYRAVSPQELANIQETGRFVLAQGLESKYFASSSADVSKFAKMAVASFGDEAYTTVATEVPLSVVNSAERASVDGGIDAYILNESQLQGLKPIILDHMDLPNP</sequence>
<proteinExistence type="predicted"/>
<protein>
    <submittedName>
        <fullName evidence="1">Uncharacterized protein</fullName>
    </submittedName>
</protein>
<gene>
    <name evidence="1" type="ORF">P3W24_18655</name>
</gene>
<dbReference type="Proteomes" id="UP001528850">
    <property type="component" value="Unassembled WGS sequence"/>
</dbReference>
<dbReference type="EMBL" id="JARJJS010000044">
    <property type="protein sequence ID" value="MDF4026992.1"/>
    <property type="molecule type" value="Genomic_DNA"/>
</dbReference>
<evidence type="ECO:0000313" key="1">
    <source>
        <dbReference type="EMBL" id="MDF4026992.1"/>
    </source>
</evidence>
<name>A0ABT6BFS6_9GAMM</name>
<organism evidence="1 2">
    <name type="scientific">Luteibacter sahnii</name>
    <dbReference type="NCBI Taxonomy" id="3021977"/>
    <lineage>
        <taxon>Bacteria</taxon>
        <taxon>Pseudomonadati</taxon>
        <taxon>Pseudomonadota</taxon>
        <taxon>Gammaproteobacteria</taxon>
        <taxon>Lysobacterales</taxon>
        <taxon>Rhodanobacteraceae</taxon>
        <taxon>Luteibacter</taxon>
    </lineage>
</organism>
<accession>A0ABT6BFS6</accession>
<feature type="non-terminal residue" evidence="1">
    <location>
        <position position="1"/>
    </location>
</feature>
<comment type="caution">
    <text evidence="1">The sequence shown here is derived from an EMBL/GenBank/DDBJ whole genome shotgun (WGS) entry which is preliminary data.</text>
</comment>
<reference evidence="1 2" key="1">
    <citation type="journal article" date="2024" name="Curr. Microbiol.">
        <title>Luteibacter sahnii sp. nov., A Novel Yellow-Colored Xanthomonadin Pigment Producing Probiotic Bacterium from Healthy Rice Seed Microbiome.</title>
        <authorList>
            <person name="Jaiswal G."/>
            <person name="Rana R."/>
            <person name="Nayak P.K."/>
            <person name="Chouhan R."/>
            <person name="Gandhi S.G."/>
            <person name="Patel H.K."/>
            <person name="Patil P.B."/>
        </authorList>
    </citation>
    <scope>NUCLEOTIDE SEQUENCE [LARGE SCALE GENOMIC DNA]</scope>
    <source>
        <strain evidence="1 2">PPL201</strain>
    </source>
</reference>
<keyword evidence="2" id="KW-1185">Reference proteome</keyword>
<evidence type="ECO:0000313" key="2">
    <source>
        <dbReference type="Proteomes" id="UP001528850"/>
    </source>
</evidence>